<dbReference type="OrthoDB" id="2328643at2759"/>
<evidence type="ECO:0000313" key="1">
    <source>
        <dbReference type="EMBL" id="KAG2210332.1"/>
    </source>
</evidence>
<dbReference type="Proteomes" id="UP000603453">
    <property type="component" value="Unassembled WGS sequence"/>
</dbReference>
<comment type="caution">
    <text evidence="1">The sequence shown here is derived from an EMBL/GenBank/DDBJ whole genome shotgun (WGS) entry which is preliminary data.</text>
</comment>
<dbReference type="EMBL" id="JAEPRD010000012">
    <property type="protein sequence ID" value="KAG2210332.1"/>
    <property type="molecule type" value="Genomic_DNA"/>
</dbReference>
<reference evidence="1" key="1">
    <citation type="submission" date="2020-12" db="EMBL/GenBank/DDBJ databases">
        <title>Metabolic potential, ecology and presence of endohyphal bacteria is reflected in genomic diversity of Mucoromycotina.</title>
        <authorList>
            <person name="Muszewska A."/>
            <person name="Okrasinska A."/>
            <person name="Steczkiewicz K."/>
            <person name="Drgas O."/>
            <person name="Orlowska M."/>
            <person name="Perlinska-Lenart U."/>
            <person name="Aleksandrzak-Piekarczyk T."/>
            <person name="Szatraj K."/>
            <person name="Zielenkiewicz U."/>
            <person name="Pilsyk S."/>
            <person name="Malc E."/>
            <person name="Mieczkowski P."/>
            <person name="Kruszewska J.S."/>
            <person name="Biernat P."/>
            <person name="Pawlowska J."/>
        </authorList>
    </citation>
    <scope>NUCLEOTIDE SEQUENCE</scope>
    <source>
        <strain evidence="1">WA0000017839</strain>
    </source>
</reference>
<evidence type="ECO:0000313" key="2">
    <source>
        <dbReference type="Proteomes" id="UP000603453"/>
    </source>
</evidence>
<gene>
    <name evidence="1" type="ORF">INT47_003317</name>
</gene>
<proteinExistence type="predicted"/>
<sequence length="109" mass="11332">MNNNQSSAIDIPPKVTRIVASTTPDGHAMLSSIVTDNHGHQAQRQSATTDTGISPTYYTSGGAPVNTDHSHAVGSPVYGDQSRIFFSHNSTCSCLGSGVGCECSNKCSC</sequence>
<accession>A0A8H7RG30</accession>
<dbReference type="AlphaFoldDB" id="A0A8H7RG30"/>
<name>A0A8H7RG30_9FUNG</name>
<keyword evidence="2" id="KW-1185">Reference proteome</keyword>
<organism evidence="1 2">
    <name type="scientific">Mucor saturninus</name>
    <dbReference type="NCBI Taxonomy" id="64648"/>
    <lineage>
        <taxon>Eukaryota</taxon>
        <taxon>Fungi</taxon>
        <taxon>Fungi incertae sedis</taxon>
        <taxon>Mucoromycota</taxon>
        <taxon>Mucoromycotina</taxon>
        <taxon>Mucoromycetes</taxon>
        <taxon>Mucorales</taxon>
        <taxon>Mucorineae</taxon>
        <taxon>Mucoraceae</taxon>
        <taxon>Mucor</taxon>
    </lineage>
</organism>
<protein>
    <submittedName>
        <fullName evidence="1">Uncharacterized protein</fullName>
    </submittedName>
</protein>